<reference evidence="1" key="1">
    <citation type="journal article" date="2018" name="BMC Genomics">
        <title>Comparative genomics of the wheat fungal pathogen Pyrenophora tritici-repentis reveals chromosomal variations and genome plasticity.</title>
        <authorList>
            <person name="Moolhuijzen P."/>
            <person name="See P.T."/>
            <person name="Hane J.K."/>
            <person name="Shi G."/>
            <person name="Liu Z."/>
            <person name="Oliver R.P."/>
            <person name="Moffat C.S."/>
        </authorList>
    </citation>
    <scope>NUCLEOTIDE SEQUENCE [LARGE SCALE GENOMIC DNA]</scope>
    <source>
        <strain evidence="1">M4</strain>
    </source>
</reference>
<dbReference type="PROSITE" id="PS51257">
    <property type="entry name" value="PROKAR_LIPOPROTEIN"/>
    <property type="match status" value="1"/>
</dbReference>
<dbReference type="Proteomes" id="UP000245464">
    <property type="component" value="Chromosome 3"/>
</dbReference>
<dbReference type="RefSeq" id="XP_065963479.1">
    <property type="nucleotide sequence ID" value="XM_066106541.1"/>
</dbReference>
<protein>
    <submittedName>
        <fullName evidence="1">Uncharacterized protein</fullName>
    </submittedName>
</protein>
<sequence length="92" mass="10101">MKLLTPALVLLYVSTASACSSFCVCEAHNNCWMPAGKHCDEICKPYSGAIDCFFLAFMNFTTDQCSRFKIKVVTSEGHAWQFGCGIFSKGNA</sequence>
<dbReference type="KEGG" id="ptrr:90956025"/>
<evidence type="ECO:0000313" key="2">
    <source>
        <dbReference type="Proteomes" id="UP000245464"/>
    </source>
</evidence>
<name>A0A5M9LHK9_9PLEO</name>
<gene>
    <name evidence="1" type="ORF">PtrM4_082630</name>
</gene>
<dbReference type="EMBL" id="NQIK02000003">
    <property type="protein sequence ID" value="KAF7573358.1"/>
    <property type="molecule type" value="Genomic_DNA"/>
</dbReference>
<accession>A0A5M9LHK9</accession>
<organism evidence="1 2">
    <name type="scientific">Pyrenophora tritici-repentis</name>
    <dbReference type="NCBI Taxonomy" id="45151"/>
    <lineage>
        <taxon>Eukaryota</taxon>
        <taxon>Fungi</taxon>
        <taxon>Dikarya</taxon>
        <taxon>Ascomycota</taxon>
        <taxon>Pezizomycotina</taxon>
        <taxon>Dothideomycetes</taxon>
        <taxon>Pleosporomycetidae</taxon>
        <taxon>Pleosporales</taxon>
        <taxon>Pleosporineae</taxon>
        <taxon>Pleosporaceae</taxon>
        <taxon>Pyrenophora</taxon>
    </lineage>
</organism>
<comment type="caution">
    <text evidence="1">The sequence shown here is derived from an EMBL/GenBank/DDBJ whole genome shotgun (WGS) entry which is preliminary data.</text>
</comment>
<dbReference type="GeneID" id="90956025"/>
<proteinExistence type="predicted"/>
<dbReference type="AlphaFoldDB" id="A0A5M9LHK9"/>
<evidence type="ECO:0000313" key="1">
    <source>
        <dbReference type="EMBL" id="KAF7573358.1"/>
    </source>
</evidence>